<dbReference type="PANTHER" id="PTHR19446">
    <property type="entry name" value="REVERSE TRANSCRIPTASES"/>
    <property type="match status" value="1"/>
</dbReference>
<dbReference type="InterPro" id="IPR036691">
    <property type="entry name" value="Endo/exonu/phosph_ase_sf"/>
</dbReference>
<protein>
    <submittedName>
        <fullName evidence="3">Uncharacterized protein LOC108565595</fullName>
    </submittedName>
</protein>
<feature type="signal peptide" evidence="1">
    <location>
        <begin position="1"/>
        <end position="22"/>
    </location>
</feature>
<evidence type="ECO:0000313" key="2">
    <source>
        <dbReference type="Proteomes" id="UP000695000"/>
    </source>
</evidence>
<dbReference type="GeneID" id="108565595"/>
<gene>
    <name evidence="3" type="primary">LOC108565595</name>
</gene>
<proteinExistence type="predicted"/>
<organism evidence="2 3">
    <name type="scientific">Nicrophorus vespilloides</name>
    <name type="common">Boreal carrion beetle</name>
    <dbReference type="NCBI Taxonomy" id="110193"/>
    <lineage>
        <taxon>Eukaryota</taxon>
        <taxon>Metazoa</taxon>
        <taxon>Ecdysozoa</taxon>
        <taxon>Arthropoda</taxon>
        <taxon>Hexapoda</taxon>
        <taxon>Insecta</taxon>
        <taxon>Pterygota</taxon>
        <taxon>Neoptera</taxon>
        <taxon>Endopterygota</taxon>
        <taxon>Coleoptera</taxon>
        <taxon>Polyphaga</taxon>
        <taxon>Staphyliniformia</taxon>
        <taxon>Silphidae</taxon>
        <taxon>Nicrophorinae</taxon>
        <taxon>Nicrophorus</taxon>
    </lineage>
</organism>
<feature type="chain" id="PRO_5047001084" evidence="1">
    <location>
        <begin position="23"/>
        <end position="321"/>
    </location>
</feature>
<sequence>MNDMRPTHIAHLSSSVLDLVLASGTASANTASYTTEDTLGSDHYPLMASYNSGLAKPSRLRRSGTRINSKRINWNDYTHSLNETVQENTSLEALSVQMVQLAAIMEGKKCTQNSSRPPCPWWDEDCSRAVAKRKRLLRIYHQTKRFEHLLAAKHQMAETKRLLKEKKMAIFRSFCESISRETSAASIWRKIRSFNRKAPIENPLENGDKKWRQYFLVALTPPSVEPEIVLLPEMTTHHDLTKPLTLAEFELAIKHTKDTAVGPDRVSYPMMKNLSIRGKESLVRRFNEVLASGDIPDSWKEAYIVPILLTDHSFIMYKKEF</sequence>
<evidence type="ECO:0000256" key="1">
    <source>
        <dbReference type="SAM" id="SignalP"/>
    </source>
</evidence>
<accession>A0ABM1N1C5</accession>
<dbReference type="SUPFAM" id="SSF56219">
    <property type="entry name" value="DNase I-like"/>
    <property type="match status" value="1"/>
</dbReference>
<dbReference type="Proteomes" id="UP000695000">
    <property type="component" value="Unplaced"/>
</dbReference>
<dbReference type="RefSeq" id="XP_017780625.1">
    <property type="nucleotide sequence ID" value="XM_017925136.1"/>
</dbReference>
<name>A0ABM1N1C5_NICVS</name>
<keyword evidence="2" id="KW-1185">Reference proteome</keyword>
<evidence type="ECO:0000313" key="3">
    <source>
        <dbReference type="RefSeq" id="XP_017780625.1"/>
    </source>
</evidence>
<keyword evidence="1" id="KW-0732">Signal</keyword>
<reference evidence="3" key="1">
    <citation type="submission" date="2025-08" db="UniProtKB">
        <authorList>
            <consortium name="RefSeq"/>
        </authorList>
    </citation>
    <scope>IDENTIFICATION</scope>
    <source>
        <tissue evidence="3">Whole Larva</tissue>
    </source>
</reference>